<comment type="caution">
    <text evidence="2">The sequence shown here is derived from an EMBL/GenBank/DDBJ whole genome shotgun (WGS) entry which is preliminary data.</text>
</comment>
<dbReference type="Pfam" id="PF00646">
    <property type="entry name" value="F-box"/>
    <property type="match status" value="1"/>
</dbReference>
<name>A0AAU9JHS7_9CILI</name>
<keyword evidence="3" id="KW-1185">Reference proteome</keyword>
<protein>
    <recommendedName>
        <fullName evidence="1">F-box domain-containing protein</fullName>
    </recommendedName>
</protein>
<feature type="domain" description="F-box" evidence="1">
    <location>
        <begin position="8"/>
        <end position="39"/>
    </location>
</feature>
<dbReference type="InterPro" id="IPR001810">
    <property type="entry name" value="F-box_dom"/>
</dbReference>
<dbReference type="InterPro" id="IPR036047">
    <property type="entry name" value="F-box-like_dom_sf"/>
</dbReference>
<dbReference type="CDD" id="cd09917">
    <property type="entry name" value="F-box_SF"/>
    <property type="match status" value="1"/>
</dbReference>
<evidence type="ECO:0000313" key="2">
    <source>
        <dbReference type="EMBL" id="CAG9323670.1"/>
    </source>
</evidence>
<sequence>MNVLDNCDLLGGILSYLNPFELISLQTVSKTFNHVSRTHWEIEKSFTNMISELFWTKDQIENPAIKIMTGLFNTIKWGERLIFNIQLCKVCSRICGLGFTDWVIGKMHQSTPNGIITHKQWQLTSIVADGVPFILLIANPGGHKCRNMKWDESLPNSTTNCEWFAQFPRKAKLKSRLHPFIWQVAECERSYNSKFENCFKVSSNIFENRICVGAYCEFIFPEYCNLISVVPIFKDTCKELSEKYNELYYFKGKRKIVQMMIELAQRLHHLGVIEYVTVSHKKVDLDTRENIEYFYAVDYLKVYALGIPEKYTIKNYPRRAPSNLSAPVNSLLIEARQLNAI</sequence>
<dbReference type="EMBL" id="CAJZBQ010000035">
    <property type="protein sequence ID" value="CAG9323670.1"/>
    <property type="molecule type" value="Genomic_DNA"/>
</dbReference>
<organism evidence="2 3">
    <name type="scientific">Blepharisma stoltei</name>
    <dbReference type="NCBI Taxonomy" id="1481888"/>
    <lineage>
        <taxon>Eukaryota</taxon>
        <taxon>Sar</taxon>
        <taxon>Alveolata</taxon>
        <taxon>Ciliophora</taxon>
        <taxon>Postciliodesmatophora</taxon>
        <taxon>Heterotrichea</taxon>
        <taxon>Heterotrichida</taxon>
        <taxon>Blepharismidae</taxon>
        <taxon>Blepharisma</taxon>
    </lineage>
</organism>
<proteinExistence type="predicted"/>
<evidence type="ECO:0000313" key="3">
    <source>
        <dbReference type="Proteomes" id="UP001162131"/>
    </source>
</evidence>
<dbReference type="AlphaFoldDB" id="A0AAU9JHS7"/>
<gene>
    <name evidence="2" type="ORF">BSTOLATCC_MIC34710</name>
</gene>
<dbReference type="SUPFAM" id="SSF81383">
    <property type="entry name" value="F-box domain"/>
    <property type="match status" value="1"/>
</dbReference>
<reference evidence="2" key="1">
    <citation type="submission" date="2021-09" db="EMBL/GenBank/DDBJ databases">
        <authorList>
            <consortium name="AG Swart"/>
            <person name="Singh M."/>
            <person name="Singh A."/>
            <person name="Seah K."/>
            <person name="Emmerich C."/>
        </authorList>
    </citation>
    <scope>NUCLEOTIDE SEQUENCE</scope>
    <source>
        <strain evidence="2">ATCC30299</strain>
    </source>
</reference>
<accession>A0AAU9JHS7</accession>
<dbReference type="Proteomes" id="UP001162131">
    <property type="component" value="Unassembled WGS sequence"/>
</dbReference>
<evidence type="ECO:0000259" key="1">
    <source>
        <dbReference type="Pfam" id="PF00646"/>
    </source>
</evidence>